<reference evidence="6" key="2">
    <citation type="submission" date="2025-08" db="UniProtKB">
        <authorList>
            <consortium name="Ensembl"/>
        </authorList>
    </citation>
    <scope>IDENTIFICATION</scope>
</reference>
<keyword evidence="1 3" id="KW-0175">Coiled coil</keyword>
<reference evidence="6" key="3">
    <citation type="submission" date="2025-09" db="UniProtKB">
        <authorList>
            <consortium name="Ensembl"/>
        </authorList>
    </citation>
    <scope>IDENTIFICATION</scope>
</reference>
<name>A0A2I3HH74_NOMLE</name>
<evidence type="ECO:0000256" key="2">
    <source>
        <dbReference type="ARBA" id="ARBA00038417"/>
    </source>
</evidence>
<dbReference type="OMA" id="CDSKQPH"/>
<dbReference type="PANTHER" id="PTHR14199">
    <property type="entry name" value="NEUROBLASTOMA BREAKPOINT FAMILY MEMBER 6-LIKE PROTEIN"/>
    <property type="match status" value="1"/>
</dbReference>
<reference evidence="6" key="1">
    <citation type="submission" date="2012-10" db="EMBL/GenBank/DDBJ databases">
        <authorList>
            <consortium name="Gibbon Genome Sequencing Consortium"/>
        </authorList>
    </citation>
    <scope>NUCLEOTIDE SEQUENCE [LARGE SCALE GENOMIC DNA]</scope>
</reference>
<dbReference type="STRING" id="61853.ENSNLEP00000042954"/>
<dbReference type="InterPro" id="IPR010630">
    <property type="entry name" value="Olduvai_dom"/>
</dbReference>
<feature type="region of interest" description="Disordered" evidence="4">
    <location>
        <begin position="151"/>
        <end position="249"/>
    </location>
</feature>
<dbReference type="PROSITE" id="PS51316">
    <property type="entry name" value="ODV"/>
    <property type="match status" value="1"/>
</dbReference>
<keyword evidence="7" id="KW-1185">Reference proteome</keyword>
<dbReference type="AlphaFoldDB" id="A0A2I3HH74"/>
<organism evidence="6 7">
    <name type="scientific">Nomascus leucogenys</name>
    <name type="common">Northern white-cheeked gibbon</name>
    <name type="synonym">Hylobates leucogenys</name>
    <dbReference type="NCBI Taxonomy" id="61853"/>
    <lineage>
        <taxon>Eukaryota</taxon>
        <taxon>Metazoa</taxon>
        <taxon>Chordata</taxon>
        <taxon>Craniata</taxon>
        <taxon>Vertebrata</taxon>
        <taxon>Euteleostomi</taxon>
        <taxon>Mammalia</taxon>
        <taxon>Eutheria</taxon>
        <taxon>Euarchontoglires</taxon>
        <taxon>Primates</taxon>
        <taxon>Haplorrhini</taxon>
        <taxon>Catarrhini</taxon>
        <taxon>Hylobatidae</taxon>
        <taxon>Nomascus</taxon>
    </lineage>
</organism>
<evidence type="ECO:0000256" key="3">
    <source>
        <dbReference type="SAM" id="Coils"/>
    </source>
</evidence>
<sequence length="249" mass="28858">MVVPASPWSSEKAKKSILEINEKLHPQLAENKQQFRNSKEKFLVTQVAYFLVNQQNKYHKFYRLTITKCQDLIKSMLRNELQFKEEKLAEQLRQLTQLREKLQERRDASCLLSQHLQALLTLDEPDNSQGQDLQEQPAEGCRLAQHFVQKLSSENDEDEDEDVEVEEAEKVQESCAPREVQKAEGKEVPEDSLEECAVTYSNSYGPCDSKQPHRNTKITFKEEKDAVHIIPENESDDEEEEEKGPVSPR</sequence>
<feature type="compositionally biased region" description="Basic and acidic residues" evidence="4">
    <location>
        <begin position="179"/>
        <end position="189"/>
    </location>
</feature>
<feature type="compositionally biased region" description="Acidic residues" evidence="4">
    <location>
        <begin position="233"/>
        <end position="242"/>
    </location>
</feature>
<accession>A0A2I3HH74</accession>
<evidence type="ECO:0000256" key="1">
    <source>
        <dbReference type="ARBA" id="ARBA00023054"/>
    </source>
</evidence>
<feature type="domain" description="Olduvai" evidence="5">
    <location>
        <begin position="154"/>
        <end position="248"/>
    </location>
</feature>
<protein>
    <recommendedName>
        <fullName evidence="5">Olduvai domain-containing protein</fullName>
    </recommendedName>
</protein>
<comment type="similarity">
    <text evidence="2">Belongs to the NBPF family.</text>
</comment>
<dbReference type="Proteomes" id="UP000001073">
    <property type="component" value="Unplaced"/>
</dbReference>
<dbReference type="SMART" id="SM01148">
    <property type="entry name" value="DUF1220"/>
    <property type="match status" value="1"/>
</dbReference>
<evidence type="ECO:0000256" key="4">
    <source>
        <dbReference type="SAM" id="MobiDB-lite"/>
    </source>
</evidence>
<feature type="coiled-coil region" evidence="3">
    <location>
        <begin position="74"/>
        <end position="108"/>
    </location>
</feature>
<feature type="compositionally biased region" description="Acidic residues" evidence="4">
    <location>
        <begin position="154"/>
        <end position="167"/>
    </location>
</feature>
<dbReference type="GeneTree" id="ENSGT00420000029746"/>
<dbReference type="InParanoid" id="A0A2I3HH74"/>
<proteinExistence type="inferred from homology"/>
<evidence type="ECO:0000313" key="7">
    <source>
        <dbReference type="Proteomes" id="UP000001073"/>
    </source>
</evidence>
<dbReference type="Ensembl" id="ENSNLET00000055525.1">
    <property type="protein sequence ID" value="ENSNLEP00000042954.1"/>
    <property type="gene ID" value="ENSNLEG00000028011.1"/>
</dbReference>
<evidence type="ECO:0000259" key="5">
    <source>
        <dbReference type="PROSITE" id="PS51316"/>
    </source>
</evidence>
<dbReference type="PANTHER" id="PTHR14199:SF29">
    <property type="entry name" value="NEUROBLASTOMA BREAKPOINT FAMILY MEMBER 4-RELATED"/>
    <property type="match status" value="1"/>
</dbReference>
<dbReference type="Pfam" id="PF06758">
    <property type="entry name" value="Olduvai"/>
    <property type="match status" value="1"/>
</dbReference>
<evidence type="ECO:0000313" key="6">
    <source>
        <dbReference type="Ensembl" id="ENSNLEP00000042954.1"/>
    </source>
</evidence>
<dbReference type="InterPro" id="IPR055306">
    <property type="entry name" value="NBPF"/>
</dbReference>